<feature type="transmembrane region" description="Helical" evidence="1">
    <location>
        <begin position="42"/>
        <end position="64"/>
    </location>
</feature>
<dbReference type="AlphaFoldDB" id="A0A0B3BTS0"/>
<protein>
    <submittedName>
        <fullName evidence="2">Polyribonucleotide nucleotidyltransferase</fullName>
    </submittedName>
</protein>
<keyword evidence="1" id="KW-0472">Membrane</keyword>
<evidence type="ECO:0000256" key="1">
    <source>
        <dbReference type="SAM" id="Phobius"/>
    </source>
</evidence>
<keyword evidence="2" id="KW-0808">Transferase</keyword>
<dbReference type="GO" id="GO:0016740">
    <property type="term" value="F:transferase activity"/>
    <property type="evidence" value="ECO:0007669"/>
    <property type="project" value="UniProtKB-KW"/>
</dbReference>
<organism evidence="2 3">
    <name type="scientific">Pseudomonas flexibilis</name>
    <dbReference type="NCBI Taxonomy" id="706570"/>
    <lineage>
        <taxon>Bacteria</taxon>
        <taxon>Pseudomonadati</taxon>
        <taxon>Pseudomonadota</taxon>
        <taxon>Gammaproteobacteria</taxon>
        <taxon>Pseudomonadales</taxon>
        <taxon>Pseudomonadaceae</taxon>
        <taxon>Pseudomonas</taxon>
    </lineage>
</organism>
<dbReference type="RefSeq" id="WP_039606537.1">
    <property type="nucleotide sequence ID" value="NZ_FMUP01000002.1"/>
</dbReference>
<dbReference type="EMBL" id="JTAK01000004">
    <property type="protein sequence ID" value="KHO64456.1"/>
    <property type="molecule type" value="Genomic_DNA"/>
</dbReference>
<dbReference type="STRING" id="706570.PT85_09600"/>
<sequence length="139" mass="14800">MRTPPRLLCVALGGALLTQLAACGTLFYPERRGQIDGKLDPVVFALDAVGLLLYIVPGLIALGIDFATGAIYLPGGEKYSVAPEALRDAVDNQGQVNRQRLRAIIREASGRDLPLDHPGVIEQHGSVEQLAAYGLRPSA</sequence>
<keyword evidence="1" id="KW-0812">Transmembrane</keyword>
<accession>A0A0B3BTS0</accession>
<comment type="caution">
    <text evidence="2">The sequence shown here is derived from an EMBL/GenBank/DDBJ whole genome shotgun (WGS) entry which is preliminary data.</text>
</comment>
<gene>
    <name evidence="2" type="ORF">PT85_09600</name>
</gene>
<evidence type="ECO:0000313" key="3">
    <source>
        <dbReference type="Proteomes" id="UP000030980"/>
    </source>
</evidence>
<dbReference type="OrthoDB" id="6105601at2"/>
<dbReference type="Proteomes" id="UP000030980">
    <property type="component" value="Unassembled WGS sequence"/>
</dbReference>
<reference evidence="2 3" key="1">
    <citation type="submission" date="2014-11" db="EMBL/GenBank/DDBJ databases">
        <title>Genome sequence of Pseudomonas tuomuerensis JCM 14085.</title>
        <authorList>
            <person name="Shin S.-K."/>
            <person name="Yi H."/>
        </authorList>
    </citation>
    <scope>NUCLEOTIDE SEQUENCE [LARGE SCALE GENOMIC DNA]</scope>
    <source>
        <strain evidence="2 3">JCM 14085</strain>
    </source>
</reference>
<keyword evidence="1" id="KW-1133">Transmembrane helix</keyword>
<proteinExistence type="predicted"/>
<evidence type="ECO:0000313" key="2">
    <source>
        <dbReference type="EMBL" id="KHO64456.1"/>
    </source>
</evidence>
<keyword evidence="3" id="KW-1185">Reference proteome</keyword>
<name>A0A0B3BTS0_9PSED</name>